<feature type="domain" description="PIN" evidence="5">
    <location>
        <begin position="3"/>
        <end position="129"/>
    </location>
</feature>
<evidence type="ECO:0000256" key="1">
    <source>
        <dbReference type="ARBA" id="ARBA00022649"/>
    </source>
</evidence>
<dbReference type="HAMAP" id="MF_00265">
    <property type="entry name" value="VapC_Nob1"/>
    <property type="match status" value="1"/>
</dbReference>
<dbReference type="GO" id="GO:0004540">
    <property type="term" value="F:RNA nuclease activity"/>
    <property type="evidence" value="ECO:0007669"/>
    <property type="project" value="InterPro"/>
</dbReference>
<evidence type="ECO:0000256" key="3">
    <source>
        <dbReference type="ARBA" id="ARBA00022723"/>
    </source>
</evidence>
<evidence type="ECO:0000256" key="4">
    <source>
        <dbReference type="ARBA" id="ARBA00022801"/>
    </source>
</evidence>
<name>X0WW76_9ZZZZ</name>
<keyword evidence="2" id="KW-0540">Nuclease</keyword>
<dbReference type="PANTHER" id="PTHR35901">
    <property type="entry name" value="RIBONUCLEASE VAPC3"/>
    <property type="match status" value="1"/>
</dbReference>
<evidence type="ECO:0000256" key="2">
    <source>
        <dbReference type="ARBA" id="ARBA00022722"/>
    </source>
</evidence>
<dbReference type="SUPFAM" id="SSF88723">
    <property type="entry name" value="PIN domain-like"/>
    <property type="match status" value="1"/>
</dbReference>
<reference evidence="6" key="1">
    <citation type="journal article" date="2014" name="Front. Microbiol.">
        <title>High frequency of phylogenetically diverse reductive dehalogenase-homologous genes in deep subseafloor sedimentary metagenomes.</title>
        <authorList>
            <person name="Kawai M."/>
            <person name="Futagami T."/>
            <person name="Toyoda A."/>
            <person name="Takaki Y."/>
            <person name="Nishi S."/>
            <person name="Hori S."/>
            <person name="Arai W."/>
            <person name="Tsubouchi T."/>
            <person name="Morono Y."/>
            <person name="Uchiyama I."/>
            <person name="Ito T."/>
            <person name="Fujiyama A."/>
            <person name="Inagaki F."/>
            <person name="Takami H."/>
        </authorList>
    </citation>
    <scope>NUCLEOTIDE SEQUENCE</scope>
    <source>
        <strain evidence="6">Expedition CK06-06</strain>
    </source>
</reference>
<dbReference type="PANTHER" id="PTHR35901:SF1">
    <property type="entry name" value="EXONUCLEASE VAPC9"/>
    <property type="match status" value="1"/>
</dbReference>
<dbReference type="InterPro" id="IPR051619">
    <property type="entry name" value="TypeII_TA_RNase_PINc/VapC"/>
</dbReference>
<keyword evidence="3" id="KW-0479">Metal-binding</keyword>
<gene>
    <name evidence="6" type="ORF">S01H1_65161</name>
</gene>
<dbReference type="InterPro" id="IPR002716">
    <property type="entry name" value="PIN_dom"/>
</dbReference>
<dbReference type="AlphaFoldDB" id="X0WW76"/>
<keyword evidence="1" id="KW-1277">Toxin-antitoxin system</keyword>
<dbReference type="InterPro" id="IPR022907">
    <property type="entry name" value="VapC_family"/>
</dbReference>
<evidence type="ECO:0000259" key="5">
    <source>
        <dbReference type="Pfam" id="PF01850"/>
    </source>
</evidence>
<dbReference type="Gene3D" id="3.40.50.1010">
    <property type="entry name" value="5'-nuclease"/>
    <property type="match status" value="1"/>
</dbReference>
<dbReference type="Pfam" id="PF01850">
    <property type="entry name" value="PIN"/>
    <property type="match status" value="1"/>
</dbReference>
<sequence length="139" mass="15279">MLLLDTSVIVAFYIPEAKSGRVQRLFSSETPLAICPLAEVEFHSAIARLVRMKAISRSAGLRVIQEFRSHVREKLYAFCAVTQKEYDLARDWIGSFKTSLRTLDAVHLAVAQANGVPFVTADKGLAKAAAMLGVTVEKL</sequence>
<dbReference type="InterPro" id="IPR029060">
    <property type="entry name" value="PIN-like_dom_sf"/>
</dbReference>
<comment type="caution">
    <text evidence="6">The sequence shown here is derived from an EMBL/GenBank/DDBJ whole genome shotgun (WGS) entry which is preliminary data.</text>
</comment>
<keyword evidence="4" id="KW-0378">Hydrolase</keyword>
<dbReference type="GO" id="GO:0046872">
    <property type="term" value="F:metal ion binding"/>
    <property type="evidence" value="ECO:0007669"/>
    <property type="project" value="UniProtKB-KW"/>
</dbReference>
<accession>X0WW76</accession>
<organism evidence="6">
    <name type="scientific">marine sediment metagenome</name>
    <dbReference type="NCBI Taxonomy" id="412755"/>
    <lineage>
        <taxon>unclassified sequences</taxon>
        <taxon>metagenomes</taxon>
        <taxon>ecological metagenomes</taxon>
    </lineage>
</organism>
<dbReference type="EMBL" id="BARS01043003">
    <property type="protein sequence ID" value="GAG34940.1"/>
    <property type="molecule type" value="Genomic_DNA"/>
</dbReference>
<dbReference type="GO" id="GO:0016787">
    <property type="term" value="F:hydrolase activity"/>
    <property type="evidence" value="ECO:0007669"/>
    <property type="project" value="UniProtKB-KW"/>
</dbReference>
<proteinExistence type="inferred from homology"/>
<dbReference type="CDD" id="cd09874">
    <property type="entry name" value="PIN_MT3492-like"/>
    <property type="match status" value="1"/>
</dbReference>
<protein>
    <recommendedName>
        <fullName evidence="5">PIN domain-containing protein</fullName>
    </recommendedName>
</protein>
<evidence type="ECO:0000313" key="6">
    <source>
        <dbReference type="EMBL" id="GAG34940.1"/>
    </source>
</evidence>